<comment type="caution">
    <text evidence="2">The sequence shown here is derived from an EMBL/GenBank/DDBJ whole genome shotgun (WGS) entry which is preliminary data.</text>
</comment>
<sequence>MKKILWYSLEWKNIVMNAAILIGVHLMGVILHEIIMATSGADTTFPMGTFMSFMAIAFLGLFANWSDEVLRFNLAISMGETRRRFFLSFMIQYFVLLLFDWALMYAMARIEILRLEHMYPNLPVEDFAVGAFHPISFLLVPLGLLGLGMLIGGLGLKFGSNSKWFIVGGWVLICIGMSRIEEGRLLVKFLNLPAYAYAIIAVAISIAMIIAAALMIRRQRVDI</sequence>
<feature type="transmembrane region" description="Helical" evidence="1">
    <location>
        <begin position="47"/>
        <end position="65"/>
    </location>
</feature>
<reference evidence="2 3" key="2">
    <citation type="submission" date="2017-10" db="EMBL/GenBank/DDBJ databases">
        <authorList>
            <person name="Banno H."/>
            <person name="Chua N.-H."/>
        </authorList>
    </citation>
    <scope>NUCLEOTIDE SEQUENCE [LARGE SCALE GENOMIC DNA]</scope>
    <source>
        <strain evidence="2 3">JK623</strain>
    </source>
</reference>
<dbReference type="Proteomes" id="UP000224563">
    <property type="component" value="Unassembled WGS sequence"/>
</dbReference>
<accession>A0A2G3DZE3</accession>
<proteinExistence type="predicted"/>
<feature type="transmembrane region" description="Helical" evidence="1">
    <location>
        <begin position="164"/>
        <end position="180"/>
    </location>
</feature>
<evidence type="ECO:0000313" key="2">
    <source>
        <dbReference type="EMBL" id="PHU36402.1"/>
    </source>
</evidence>
<feature type="transmembrane region" description="Helical" evidence="1">
    <location>
        <begin position="127"/>
        <end position="152"/>
    </location>
</feature>
<reference evidence="2 3" key="1">
    <citation type="submission" date="2017-10" db="EMBL/GenBank/DDBJ databases">
        <title>Resolving the taxonomy of Roseburia spp., Eubacterium rectale and Agathobacter spp. through phylogenomic analysis.</title>
        <authorList>
            <person name="Sheridan P.O."/>
            <person name="Walker A.W."/>
            <person name="Duncan S.H."/>
            <person name="Scott K.P."/>
            <person name="Toole P.W.O."/>
            <person name="Luis P."/>
            <person name="Flint H.J."/>
        </authorList>
    </citation>
    <scope>NUCLEOTIDE SEQUENCE [LARGE SCALE GENOMIC DNA]</scope>
    <source>
        <strain evidence="2 3">JK623</strain>
    </source>
</reference>
<feature type="transmembrane region" description="Helical" evidence="1">
    <location>
        <begin position="85"/>
        <end position="107"/>
    </location>
</feature>
<evidence type="ECO:0000256" key="1">
    <source>
        <dbReference type="SAM" id="Phobius"/>
    </source>
</evidence>
<keyword evidence="3" id="KW-1185">Reference proteome</keyword>
<gene>
    <name evidence="2" type="ORF">CSX02_12535</name>
</gene>
<protein>
    <submittedName>
        <fullName evidence="2">Uncharacterized protein</fullName>
    </submittedName>
</protein>
<dbReference type="AlphaFoldDB" id="A0A2G3DZE3"/>
<organism evidence="2 3">
    <name type="scientific">Agathobacter ruminis</name>
    <dbReference type="NCBI Taxonomy" id="1712665"/>
    <lineage>
        <taxon>Bacteria</taxon>
        <taxon>Bacillati</taxon>
        <taxon>Bacillota</taxon>
        <taxon>Clostridia</taxon>
        <taxon>Lachnospirales</taxon>
        <taxon>Lachnospiraceae</taxon>
        <taxon>Agathobacter</taxon>
    </lineage>
</organism>
<keyword evidence="1" id="KW-0472">Membrane</keyword>
<feature type="transmembrane region" description="Helical" evidence="1">
    <location>
        <begin position="192"/>
        <end position="216"/>
    </location>
</feature>
<dbReference type="RefSeq" id="WP_099386928.1">
    <property type="nucleotide sequence ID" value="NZ_JANSWH010000041.1"/>
</dbReference>
<keyword evidence="1" id="KW-0812">Transmembrane</keyword>
<keyword evidence="1" id="KW-1133">Transmembrane helix</keyword>
<name>A0A2G3DZE3_9FIRM</name>
<dbReference type="EMBL" id="PDYG01000134">
    <property type="protein sequence ID" value="PHU36402.1"/>
    <property type="molecule type" value="Genomic_DNA"/>
</dbReference>
<feature type="transmembrane region" description="Helical" evidence="1">
    <location>
        <begin position="14"/>
        <end position="35"/>
    </location>
</feature>
<evidence type="ECO:0000313" key="3">
    <source>
        <dbReference type="Proteomes" id="UP000224563"/>
    </source>
</evidence>